<accession>A0ABD2NCX4</accession>
<dbReference type="InterPro" id="IPR047227">
    <property type="entry name" value="MEX3"/>
</dbReference>
<sequence length="114" mass="12579">MPASSLFAEMDRTSGIGDERALQLALELSMLGFNEPLSSVGEPDNTGDISSFVNPLVGLDEVRSKKSQNMTECVPVPSSEHVAEIVGRQDAGEIEKKNFPDYKIDECRKFDWDN</sequence>
<evidence type="ECO:0000313" key="2">
    <source>
        <dbReference type="Proteomes" id="UP001516400"/>
    </source>
</evidence>
<dbReference type="EMBL" id="JABFTP020000103">
    <property type="protein sequence ID" value="KAL3276340.1"/>
    <property type="molecule type" value="Genomic_DNA"/>
</dbReference>
<reference evidence="1 2" key="1">
    <citation type="journal article" date="2021" name="BMC Biol.">
        <title>Horizontally acquired antibacterial genes associated with adaptive radiation of ladybird beetles.</title>
        <authorList>
            <person name="Li H.S."/>
            <person name="Tang X.F."/>
            <person name="Huang Y.H."/>
            <person name="Xu Z.Y."/>
            <person name="Chen M.L."/>
            <person name="Du X.Y."/>
            <person name="Qiu B.Y."/>
            <person name="Chen P.T."/>
            <person name="Zhang W."/>
            <person name="Slipinski A."/>
            <person name="Escalona H.E."/>
            <person name="Waterhouse R.M."/>
            <person name="Zwick A."/>
            <person name="Pang H."/>
        </authorList>
    </citation>
    <scope>NUCLEOTIDE SEQUENCE [LARGE SCALE GENOMIC DNA]</scope>
    <source>
        <strain evidence="1">SYSU2018</strain>
    </source>
</reference>
<evidence type="ECO:0000313" key="1">
    <source>
        <dbReference type="EMBL" id="KAL3276340.1"/>
    </source>
</evidence>
<protein>
    <submittedName>
        <fullName evidence="1">Uncharacterized protein</fullName>
    </submittedName>
</protein>
<gene>
    <name evidence="1" type="ORF">HHI36_011722</name>
</gene>
<name>A0ABD2NCX4_9CUCU</name>
<dbReference type="PANTHER" id="PTHR23285:SF7">
    <property type="entry name" value="LD09246P1"/>
    <property type="match status" value="1"/>
</dbReference>
<dbReference type="Proteomes" id="UP001516400">
    <property type="component" value="Unassembled WGS sequence"/>
</dbReference>
<dbReference type="AlphaFoldDB" id="A0ABD2NCX4"/>
<organism evidence="1 2">
    <name type="scientific">Cryptolaemus montrouzieri</name>
    <dbReference type="NCBI Taxonomy" id="559131"/>
    <lineage>
        <taxon>Eukaryota</taxon>
        <taxon>Metazoa</taxon>
        <taxon>Ecdysozoa</taxon>
        <taxon>Arthropoda</taxon>
        <taxon>Hexapoda</taxon>
        <taxon>Insecta</taxon>
        <taxon>Pterygota</taxon>
        <taxon>Neoptera</taxon>
        <taxon>Endopterygota</taxon>
        <taxon>Coleoptera</taxon>
        <taxon>Polyphaga</taxon>
        <taxon>Cucujiformia</taxon>
        <taxon>Coccinelloidea</taxon>
        <taxon>Coccinellidae</taxon>
        <taxon>Scymninae</taxon>
        <taxon>Scymnini</taxon>
        <taxon>Cryptolaemus</taxon>
    </lineage>
</organism>
<keyword evidence="2" id="KW-1185">Reference proteome</keyword>
<comment type="caution">
    <text evidence="1">The sequence shown here is derived from an EMBL/GenBank/DDBJ whole genome shotgun (WGS) entry which is preliminary data.</text>
</comment>
<dbReference type="PANTHER" id="PTHR23285">
    <property type="entry name" value="RING FINGER AND KH DOMAIN CONTAINING PROTEIN 1"/>
    <property type="match status" value="1"/>
</dbReference>
<proteinExistence type="predicted"/>